<evidence type="ECO:0008006" key="4">
    <source>
        <dbReference type="Google" id="ProtNLM"/>
    </source>
</evidence>
<dbReference type="AlphaFoldDB" id="A0ABD2ZTJ3"/>
<proteinExistence type="predicted"/>
<evidence type="ECO:0000256" key="1">
    <source>
        <dbReference type="SAM" id="MobiDB-lite"/>
    </source>
</evidence>
<protein>
    <recommendedName>
        <fullName evidence="4">Secreted protein</fullName>
    </recommendedName>
</protein>
<feature type="region of interest" description="Disordered" evidence="1">
    <location>
        <begin position="19"/>
        <end position="70"/>
    </location>
</feature>
<sequence>MAKLRLSPLAIAAILHGRCNSKSSSHNNHGLATASSSQRENNARKATTLSDVKDDEVASEMRPGVMLVQKRSGNSSDFTAMAPHSRVRVKFSALRHEISVSSQATFGKTTY</sequence>
<gene>
    <name evidence="2" type="ORF">ACH5RR_015560</name>
</gene>
<evidence type="ECO:0000313" key="3">
    <source>
        <dbReference type="Proteomes" id="UP001630127"/>
    </source>
</evidence>
<comment type="caution">
    <text evidence="2">The sequence shown here is derived from an EMBL/GenBank/DDBJ whole genome shotgun (WGS) entry which is preliminary data.</text>
</comment>
<dbReference type="EMBL" id="JBJUIK010000007">
    <property type="protein sequence ID" value="KAL3522726.1"/>
    <property type="molecule type" value="Genomic_DNA"/>
</dbReference>
<feature type="compositionally biased region" description="Polar residues" evidence="1">
    <location>
        <begin position="20"/>
        <end position="50"/>
    </location>
</feature>
<name>A0ABD2ZTJ3_9GENT</name>
<keyword evidence="3" id="KW-1185">Reference proteome</keyword>
<dbReference type="Proteomes" id="UP001630127">
    <property type="component" value="Unassembled WGS sequence"/>
</dbReference>
<organism evidence="2 3">
    <name type="scientific">Cinchona calisaya</name>
    <dbReference type="NCBI Taxonomy" id="153742"/>
    <lineage>
        <taxon>Eukaryota</taxon>
        <taxon>Viridiplantae</taxon>
        <taxon>Streptophyta</taxon>
        <taxon>Embryophyta</taxon>
        <taxon>Tracheophyta</taxon>
        <taxon>Spermatophyta</taxon>
        <taxon>Magnoliopsida</taxon>
        <taxon>eudicotyledons</taxon>
        <taxon>Gunneridae</taxon>
        <taxon>Pentapetalae</taxon>
        <taxon>asterids</taxon>
        <taxon>lamiids</taxon>
        <taxon>Gentianales</taxon>
        <taxon>Rubiaceae</taxon>
        <taxon>Cinchonoideae</taxon>
        <taxon>Cinchoneae</taxon>
        <taxon>Cinchona</taxon>
    </lineage>
</organism>
<accession>A0ABD2ZTJ3</accession>
<reference evidence="2 3" key="1">
    <citation type="submission" date="2024-11" db="EMBL/GenBank/DDBJ databases">
        <title>A near-complete genome assembly of Cinchona calisaya.</title>
        <authorList>
            <person name="Lian D.C."/>
            <person name="Zhao X.W."/>
            <person name="Wei L."/>
        </authorList>
    </citation>
    <scope>NUCLEOTIDE SEQUENCE [LARGE SCALE GENOMIC DNA]</scope>
    <source>
        <tissue evidence="2">Nenye</tissue>
    </source>
</reference>
<evidence type="ECO:0000313" key="2">
    <source>
        <dbReference type="EMBL" id="KAL3522726.1"/>
    </source>
</evidence>